<keyword evidence="1" id="KW-0472">Membrane</keyword>
<dbReference type="RefSeq" id="WP_034953165.1">
    <property type="nucleotide sequence ID" value="NZ_JDST02000112.1"/>
</dbReference>
<dbReference type="NCBIfam" id="TIGR02532">
    <property type="entry name" value="IV_pilin_GFxxxE"/>
    <property type="match status" value="1"/>
</dbReference>
<dbReference type="InterPro" id="IPR045584">
    <property type="entry name" value="Pilin-like"/>
</dbReference>
<dbReference type="InterPro" id="IPR012902">
    <property type="entry name" value="N_methyl_site"/>
</dbReference>
<dbReference type="EMBL" id="JDST02000112">
    <property type="protein sequence ID" value="KFB74956.1"/>
    <property type="molecule type" value="Genomic_DNA"/>
</dbReference>
<dbReference type="Pfam" id="PF07963">
    <property type="entry name" value="N_methyl"/>
    <property type="match status" value="1"/>
</dbReference>
<reference evidence="2" key="1">
    <citation type="submission" date="2014-02" db="EMBL/GenBank/DDBJ databases">
        <title>Expanding our view of genomic diversity in Candidatus Accumulibacter clades.</title>
        <authorList>
            <person name="Skennerton C.T."/>
            <person name="Barr J.J."/>
            <person name="Slater F.R."/>
            <person name="Bond P.L."/>
            <person name="Tyson G.W."/>
        </authorList>
    </citation>
    <scope>NUCLEOTIDE SEQUENCE [LARGE SCALE GENOMIC DNA]</scope>
</reference>
<comment type="caution">
    <text evidence="2">The sequence shown here is derived from an EMBL/GenBank/DDBJ whole genome shotgun (WGS) entry which is preliminary data.</text>
</comment>
<evidence type="ECO:0000313" key="3">
    <source>
        <dbReference type="Proteomes" id="UP000021315"/>
    </source>
</evidence>
<dbReference type="SUPFAM" id="SSF54523">
    <property type="entry name" value="Pili subunits"/>
    <property type="match status" value="1"/>
</dbReference>
<evidence type="ECO:0000313" key="2">
    <source>
        <dbReference type="EMBL" id="KFB74956.1"/>
    </source>
</evidence>
<protein>
    <submittedName>
        <fullName evidence="2">Type II secretion system protein H</fullName>
    </submittedName>
</protein>
<organism evidence="2 3">
    <name type="scientific">Candidatus Accumulibacter cognatus</name>
    <dbReference type="NCBI Taxonomy" id="2954383"/>
    <lineage>
        <taxon>Bacteria</taxon>
        <taxon>Pseudomonadati</taxon>
        <taxon>Pseudomonadota</taxon>
        <taxon>Betaproteobacteria</taxon>
        <taxon>Candidatus Accumulibacter</taxon>
    </lineage>
</organism>
<feature type="transmembrane region" description="Helical" evidence="1">
    <location>
        <begin position="12"/>
        <end position="34"/>
    </location>
</feature>
<gene>
    <name evidence="2" type="ORF">AW06_004058</name>
</gene>
<keyword evidence="3" id="KW-1185">Reference proteome</keyword>
<keyword evidence="1" id="KW-1133">Transmembrane helix</keyword>
<proteinExistence type="predicted"/>
<evidence type="ECO:0000256" key="1">
    <source>
        <dbReference type="SAM" id="Phobius"/>
    </source>
</evidence>
<accession>A0A080M1H4</accession>
<sequence length="301" mass="31222">MNGLRTRNCGFTLIEAIVVIVITGIIASMVAVFIRTPVDGYLDAERRAGLTDIADTAVRRMARDIRLALPNSVRTSADGSGLCIEFIPTKIGARYRAEVDGTTGNGDPLDFTAIDDRFDMLWLNSTLPADSRIAAGDVVVVFNDGSSSGDAYTGINAIQVATVAEPGGTPNTTAISFVGVGAAAPFGRKQLPSQSPGNRFQVIPAGSHVVSFRCDGGSLTRHVRVLGAAWTPPATCAAMVAGATSSVLASNLGSCSLTYDPPGVSTGLSRFGMVSMSLGITDVASGETISLYHQAHVDNTP</sequence>
<dbReference type="AlphaFoldDB" id="A0A080M1H4"/>
<dbReference type="Proteomes" id="UP000021315">
    <property type="component" value="Unassembled WGS sequence"/>
</dbReference>
<keyword evidence="1" id="KW-0812">Transmembrane</keyword>
<dbReference type="STRING" id="1453999.AW06_004058"/>
<name>A0A080M1H4_9PROT</name>